<dbReference type="eggNOG" id="ENOG5032Y59">
    <property type="taxonomic scope" value="Bacteria"/>
</dbReference>
<organism evidence="1 2">
    <name type="scientific">Fulvivirga imtechensis AK7</name>
    <dbReference type="NCBI Taxonomy" id="1237149"/>
    <lineage>
        <taxon>Bacteria</taxon>
        <taxon>Pseudomonadati</taxon>
        <taxon>Bacteroidota</taxon>
        <taxon>Cytophagia</taxon>
        <taxon>Cytophagales</taxon>
        <taxon>Fulvivirgaceae</taxon>
        <taxon>Fulvivirga</taxon>
    </lineage>
</organism>
<comment type="caution">
    <text evidence="1">The sequence shown here is derived from an EMBL/GenBank/DDBJ whole genome shotgun (WGS) entry which is preliminary data.</text>
</comment>
<dbReference type="AlphaFoldDB" id="L8JHA6"/>
<evidence type="ECO:0000313" key="2">
    <source>
        <dbReference type="Proteomes" id="UP000011135"/>
    </source>
</evidence>
<dbReference type="EMBL" id="AMZN01000129">
    <property type="protein sequence ID" value="ELR68231.1"/>
    <property type="molecule type" value="Genomic_DNA"/>
</dbReference>
<dbReference type="RefSeq" id="WP_009583551.1">
    <property type="nucleotide sequence ID" value="NZ_AMZN01000129.1"/>
</dbReference>
<dbReference type="PATRIC" id="fig|1237149.3.peg.5725"/>
<name>L8JHA6_9BACT</name>
<gene>
    <name evidence="1" type="ORF">C900_00646</name>
</gene>
<accession>L8JHA6</accession>
<sequence>MRVIGEIPHPTCKVTLFQWNGKYIVKIEQGHLEQSYKIDETDIIDEGDINKILNDGFMRSVLRRFHEMHTDLVQSLERI</sequence>
<reference evidence="1 2" key="1">
    <citation type="submission" date="2012-12" db="EMBL/GenBank/DDBJ databases">
        <title>Genome assembly of Fulvivirga imtechensis AK7.</title>
        <authorList>
            <person name="Nupur N."/>
            <person name="Khatri I."/>
            <person name="Kumar R."/>
            <person name="Subramanian S."/>
            <person name="Pinnaka A."/>
        </authorList>
    </citation>
    <scope>NUCLEOTIDE SEQUENCE [LARGE SCALE GENOMIC DNA]</scope>
    <source>
        <strain evidence="1 2">AK7</strain>
    </source>
</reference>
<keyword evidence="2" id="KW-1185">Reference proteome</keyword>
<evidence type="ECO:0000313" key="1">
    <source>
        <dbReference type="EMBL" id="ELR68231.1"/>
    </source>
</evidence>
<proteinExistence type="predicted"/>
<protein>
    <submittedName>
        <fullName evidence="1">Uncharacterized protein</fullName>
    </submittedName>
</protein>
<dbReference type="STRING" id="1237149.C900_00646"/>
<dbReference type="Proteomes" id="UP000011135">
    <property type="component" value="Unassembled WGS sequence"/>
</dbReference>
<dbReference type="OrthoDB" id="1467713at2"/>